<dbReference type="eggNOG" id="COG0739">
    <property type="taxonomic scope" value="Bacteria"/>
</dbReference>
<keyword evidence="1" id="KW-1133">Transmembrane helix</keyword>
<feature type="transmembrane region" description="Helical" evidence="1">
    <location>
        <begin position="57"/>
        <end position="81"/>
    </location>
</feature>
<dbReference type="KEGG" id="apb:SAR116_0805"/>
<dbReference type="RefSeq" id="WP_013045677.1">
    <property type="nucleotide sequence ID" value="NC_014010.1"/>
</dbReference>
<dbReference type="HOGENOM" id="CLU_515670_0_0_5"/>
<feature type="domain" description="M23ase beta-sheet core" evidence="2">
    <location>
        <begin position="411"/>
        <end position="505"/>
    </location>
</feature>
<keyword evidence="4" id="KW-1185">Reference proteome</keyword>
<keyword evidence="3" id="KW-0378">Hydrolase</keyword>
<dbReference type="SUPFAM" id="SSF51261">
    <property type="entry name" value="Duplicated hybrid motif"/>
    <property type="match status" value="1"/>
</dbReference>
<evidence type="ECO:0000313" key="3">
    <source>
        <dbReference type="EMBL" id="ADE39048.1"/>
    </source>
</evidence>
<accession>D5BS01</accession>
<organism evidence="3 4">
    <name type="scientific">Puniceispirillum marinum (strain IMCC1322)</name>
    <dbReference type="NCBI Taxonomy" id="488538"/>
    <lineage>
        <taxon>Bacteria</taxon>
        <taxon>Pseudomonadati</taxon>
        <taxon>Pseudomonadota</taxon>
        <taxon>Alphaproteobacteria</taxon>
        <taxon>Candidatus Puniceispirillales</taxon>
        <taxon>Candidatus Puniceispirillaceae</taxon>
        <taxon>Candidatus Puniceispirillum</taxon>
    </lineage>
</organism>
<dbReference type="EMBL" id="CP001751">
    <property type="protein sequence ID" value="ADE39048.1"/>
    <property type="molecule type" value="Genomic_DNA"/>
</dbReference>
<proteinExistence type="predicted"/>
<dbReference type="InterPro" id="IPR050570">
    <property type="entry name" value="Cell_wall_metabolism_enzyme"/>
</dbReference>
<name>D5BS01_PUNMI</name>
<dbReference type="PANTHER" id="PTHR21666">
    <property type="entry name" value="PEPTIDASE-RELATED"/>
    <property type="match status" value="1"/>
</dbReference>
<evidence type="ECO:0000259" key="2">
    <source>
        <dbReference type="Pfam" id="PF01551"/>
    </source>
</evidence>
<dbReference type="EC" id="3.4.24.-" evidence="3"/>
<evidence type="ECO:0000256" key="1">
    <source>
        <dbReference type="SAM" id="Phobius"/>
    </source>
</evidence>
<dbReference type="CDD" id="cd12797">
    <property type="entry name" value="M23_peptidase"/>
    <property type="match status" value="1"/>
</dbReference>
<protein>
    <submittedName>
        <fullName evidence="3">Peptidase, M23/M37 family, putative</fullName>
        <ecNumber evidence="3">3.4.24.-</ecNumber>
    </submittedName>
</protein>
<dbReference type="InterPro" id="IPR011055">
    <property type="entry name" value="Dup_hybrid_motif"/>
</dbReference>
<dbReference type="Pfam" id="PF01551">
    <property type="entry name" value="Peptidase_M23"/>
    <property type="match status" value="1"/>
</dbReference>
<gene>
    <name evidence="3" type="ordered locus">SAR116_0805</name>
</gene>
<keyword evidence="1" id="KW-0472">Membrane</keyword>
<keyword evidence="1" id="KW-0812">Transmembrane</keyword>
<dbReference type="AlphaFoldDB" id="D5BS01"/>
<dbReference type="InterPro" id="IPR016047">
    <property type="entry name" value="M23ase_b-sheet_dom"/>
</dbReference>
<dbReference type="OrthoDB" id="9805070at2"/>
<dbReference type="PANTHER" id="PTHR21666:SF270">
    <property type="entry name" value="MUREIN HYDROLASE ACTIVATOR ENVC"/>
    <property type="match status" value="1"/>
</dbReference>
<evidence type="ECO:0000313" key="4">
    <source>
        <dbReference type="Proteomes" id="UP000007460"/>
    </source>
</evidence>
<dbReference type="Proteomes" id="UP000007460">
    <property type="component" value="Chromosome"/>
</dbReference>
<dbReference type="STRING" id="488538.SAR116_0805"/>
<reference evidence="3 4" key="1">
    <citation type="journal article" date="2010" name="J. Bacteriol.">
        <title>Complete genome sequence of "Candidatus Puniceispirillum marinum" IMCC1322, a representative of the SAR116 clade in the Alphaproteobacteria.</title>
        <authorList>
            <person name="Oh H.M."/>
            <person name="Kwon K.K."/>
            <person name="Kang I."/>
            <person name="Kang S.G."/>
            <person name="Lee J.H."/>
            <person name="Kim S.J."/>
            <person name="Cho J.C."/>
        </authorList>
    </citation>
    <scope>NUCLEOTIDE SEQUENCE [LARGE SCALE GENOMIC DNA]</scope>
    <source>
        <strain evidence="3 4">IMCC1322</strain>
    </source>
</reference>
<dbReference type="GO" id="GO:0004222">
    <property type="term" value="F:metalloendopeptidase activity"/>
    <property type="evidence" value="ECO:0007669"/>
    <property type="project" value="TreeGrafter"/>
</dbReference>
<sequence length="528" mass="57522">MRKILGKIIQRFTPTMIHGNRADSPLTMNNRLWFLRENRFLFMTKNGPVEITVKPTYVISAAVVCFVGTVVIAISTVFLGYNAVGVVSRDSIQTANASITEIDLDSDRITDKLEVITLAPKTKNANPQDVPRKPAKARAALANASKKKADGITTSDDTFARMISKRAGVNALPTAGNEEAMMAANLLAKKTDPVSDPSISLADDSETAPKLAAAPLAPLRPKQTIDVGKSVQTQPSPRERAAIELAALGNLIPDFAFNSFYNNDTLNEPDSANEPSLALPNQGTVSAITLRQTPAPALDNAQVRMQKIEPENILPEIDSAVQEMKLLVSMVREIDTIRSRVANLGLLVENLPDYSSVGAALDRKDFKTLVLVLDNHRSALRKIPFKPPMLYFYISSNYGYRKHPVTKKKVFHHGIDLAGTWQEDILASAPGTVTFAGNAGSFGNVVRVRHAFGIETVFAHLSKIRVKKGQDISEGTVIGNMGRTGRTEGAHLHYEMRVNGQSLNPQLFFDVGRAMSVSGELRVVSSDR</sequence>
<dbReference type="Gene3D" id="2.70.70.10">
    <property type="entry name" value="Glucose Permease (Domain IIA)"/>
    <property type="match status" value="1"/>
</dbReference>